<dbReference type="RefSeq" id="WP_077412082.1">
    <property type="nucleotide sequence ID" value="NZ_JBHRTS010000003.1"/>
</dbReference>
<evidence type="ECO:0000313" key="4">
    <source>
        <dbReference type="Proteomes" id="UP001595533"/>
    </source>
</evidence>
<feature type="transmembrane region" description="Helical" evidence="1">
    <location>
        <begin position="154"/>
        <end position="172"/>
    </location>
</feature>
<dbReference type="EMBL" id="JBHRTS010000003">
    <property type="protein sequence ID" value="MFC3194051.1"/>
    <property type="molecule type" value="Genomic_DNA"/>
</dbReference>
<evidence type="ECO:0000259" key="2">
    <source>
        <dbReference type="Pfam" id="PF01757"/>
    </source>
</evidence>
<evidence type="ECO:0000313" key="3">
    <source>
        <dbReference type="EMBL" id="MFC3194051.1"/>
    </source>
</evidence>
<gene>
    <name evidence="3" type="ORF">ACFODZ_07340</name>
</gene>
<proteinExistence type="predicted"/>
<name>A0ABV7JBL3_9GAMM</name>
<dbReference type="EC" id="2.3.-.-" evidence="3"/>
<organism evidence="3 4">
    <name type="scientific">Marinicella sediminis</name>
    <dbReference type="NCBI Taxonomy" id="1792834"/>
    <lineage>
        <taxon>Bacteria</taxon>
        <taxon>Pseudomonadati</taxon>
        <taxon>Pseudomonadota</taxon>
        <taxon>Gammaproteobacteria</taxon>
        <taxon>Lysobacterales</taxon>
        <taxon>Marinicellaceae</taxon>
        <taxon>Marinicella</taxon>
    </lineage>
</organism>
<sequence>MLINIQILRGLAALWVFLHHSLPHFAYLKLSSPLFESIAGYGYMGVDVFFVISGLVIAKSIENTDFGYHQSRRFIIKRFSRIYLGFWPVFILTLALVYYFDATKVMSHELVKSFFLLGIIAEDLFIPPAWSLAFELYFYVLTGLMLLSGRFNHHLMFALLMILTVIKINWIEYGVNEALDLVFTPMLLEFLMGFYLWKYRHILIKPQWAVVFVGIMVFALWISVEYFLVATSFRPVSVGLFAFSLVALALIFESKLPGFLSAVLKPVGDSSYTLYLLHFLLLFLFHATGFRGWLLLNGYSLTGYLMLIISVVLISYVFYRLVEKPLYQVVSRRS</sequence>
<feature type="transmembrane region" description="Helical" evidence="1">
    <location>
        <begin position="38"/>
        <end position="61"/>
    </location>
</feature>
<feature type="transmembrane region" description="Helical" evidence="1">
    <location>
        <begin position="7"/>
        <end position="26"/>
    </location>
</feature>
<protein>
    <submittedName>
        <fullName evidence="3">Acyltransferase family protein</fullName>
        <ecNumber evidence="3">2.3.-.-</ecNumber>
    </submittedName>
</protein>
<keyword evidence="3" id="KW-0012">Acyltransferase</keyword>
<dbReference type="InterPro" id="IPR002656">
    <property type="entry name" value="Acyl_transf_3_dom"/>
</dbReference>
<dbReference type="Proteomes" id="UP001595533">
    <property type="component" value="Unassembled WGS sequence"/>
</dbReference>
<dbReference type="GO" id="GO:0016746">
    <property type="term" value="F:acyltransferase activity"/>
    <property type="evidence" value="ECO:0007669"/>
    <property type="project" value="UniProtKB-KW"/>
</dbReference>
<feature type="transmembrane region" description="Helical" evidence="1">
    <location>
        <begin position="272"/>
        <end position="295"/>
    </location>
</feature>
<dbReference type="InterPro" id="IPR050879">
    <property type="entry name" value="Acyltransferase_3"/>
</dbReference>
<keyword evidence="1" id="KW-0472">Membrane</keyword>
<feature type="domain" description="Acyltransferase 3" evidence="2">
    <location>
        <begin position="4"/>
        <end position="320"/>
    </location>
</feature>
<feature type="transmembrane region" description="Helical" evidence="1">
    <location>
        <begin position="82"/>
        <end position="100"/>
    </location>
</feature>
<feature type="transmembrane region" description="Helical" evidence="1">
    <location>
        <begin position="178"/>
        <end position="197"/>
    </location>
</feature>
<reference evidence="4" key="1">
    <citation type="journal article" date="2019" name="Int. J. Syst. Evol. Microbiol.">
        <title>The Global Catalogue of Microorganisms (GCM) 10K type strain sequencing project: providing services to taxonomists for standard genome sequencing and annotation.</title>
        <authorList>
            <consortium name="The Broad Institute Genomics Platform"/>
            <consortium name="The Broad Institute Genome Sequencing Center for Infectious Disease"/>
            <person name="Wu L."/>
            <person name="Ma J."/>
        </authorList>
    </citation>
    <scope>NUCLEOTIDE SEQUENCE [LARGE SCALE GENOMIC DNA]</scope>
    <source>
        <strain evidence="4">KCTC 42953</strain>
    </source>
</reference>
<keyword evidence="1" id="KW-0812">Transmembrane</keyword>
<feature type="transmembrane region" description="Helical" evidence="1">
    <location>
        <begin position="125"/>
        <end position="147"/>
    </location>
</feature>
<keyword evidence="4" id="KW-1185">Reference proteome</keyword>
<comment type="caution">
    <text evidence="3">The sequence shown here is derived from an EMBL/GenBank/DDBJ whole genome shotgun (WGS) entry which is preliminary data.</text>
</comment>
<keyword evidence="1" id="KW-1133">Transmembrane helix</keyword>
<evidence type="ECO:0000256" key="1">
    <source>
        <dbReference type="SAM" id="Phobius"/>
    </source>
</evidence>
<dbReference type="PANTHER" id="PTHR23028">
    <property type="entry name" value="ACETYLTRANSFERASE"/>
    <property type="match status" value="1"/>
</dbReference>
<feature type="transmembrane region" description="Helical" evidence="1">
    <location>
        <begin position="301"/>
        <end position="322"/>
    </location>
</feature>
<keyword evidence="3" id="KW-0808">Transferase</keyword>
<accession>A0ABV7JBL3</accession>
<dbReference type="Pfam" id="PF01757">
    <property type="entry name" value="Acyl_transf_3"/>
    <property type="match status" value="1"/>
</dbReference>
<feature type="transmembrane region" description="Helical" evidence="1">
    <location>
        <begin position="209"/>
        <end position="229"/>
    </location>
</feature>